<dbReference type="InterPro" id="IPR009057">
    <property type="entry name" value="Homeodomain-like_sf"/>
</dbReference>
<dbReference type="InterPro" id="IPR036271">
    <property type="entry name" value="Tet_transcr_reg_TetR-rel_C_sf"/>
</dbReference>
<keyword evidence="1" id="KW-0678">Repressor</keyword>
<dbReference type="InterPro" id="IPR023772">
    <property type="entry name" value="DNA-bd_HTH_TetR-type_CS"/>
</dbReference>
<accession>A0ABW0YMK0</accession>
<organism evidence="5 6">
    <name type="scientific">Thalassorhabdus alkalitolerans</name>
    <dbReference type="NCBI Taxonomy" id="2282697"/>
    <lineage>
        <taxon>Bacteria</taxon>
        <taxon>Bacillati</taxon>
        <taxon>Bacillota</taxon>
        <taxon>Bacilli</taxon>
        <taxon>Bacillales</taxon>
        <taxon>Bacillaceae</taxon>
        <taxon>Thalassorhabdus</taxon>
    </lineage>
</organism>
<feature type="domain" description="HTH tetR-type" evidence="4">
    <location>
        <begin position="4"/>
        <end position="64"/>
    </location>
</feature>
<feature type="DNA-binding region" description="H-T-H motif" evidence="3">
    <location>
        <begin position="27"/>
        <end position="46"/>
    </location>
</feature>
<dbReference type="Pfam" id="PF00440">
    <property type="entry name" value="TetR_N"/>
    <property type="match status" value="1"/>
</dbReference>
<dbReference type="Pfam" id="PF17934">
    <property type="entry name" value="TetR_C_26"/>
    <property type="match status" value="1"/>
</dbReference>
<evidence type="ECO:0000259" key="4">
    <source>
        <dbReference type="PROSITE" id="PS50977"/>
    </source>
</evidence>
<dbReference type="PANTHER" id="PTHR43479:SF8">
    <property type="entry name" value="TRANSCRIPTIONAL REGULATOR, TETR FAMILY"/>
    <property type="match status" value="1"/>
</dbReference>
<dbReference type="PRINTS" id="PR00455">
    <property type="entry name" value="HTHTETR"/>
</dbReference>
<reference evidence="6" key="1">
    <citation type="journal article" date="2019" name="Int. J. Syst. Evol. Microbiol.">
        <title>The Global Catalogue of Microorganisms (GCM) 10K type strain sequencing project: providing services to taxonomists for standard genome sequencing and annotation.</title>
        <authorList>
            <consortium name="The Broad Institute Genomics Platform"/>
            <consortium name="The Broad Institute Genome Sequencing Center for Infectious Disease"/>
            <person name="Wu L."/>
            <person name="Ma J."/>
        </authorList>
    </citation>
    <scope>NUCLEOTIDE SEQUENCE [LARGE SCALE GENOMIC DNA]</scope>
    <source>
        <strain evidence="6">CECT 7184</strain>
    </source>
</reference>
<dbReference type="SUPFAM" id="SSF46689">
    <property type="entry name" value="Homeodomain-like"/>
    <property type="match status" value="1"/>
</dbReference>
<evidence type="ECO:0000313" key="6">
    <source>
        <dbReference type="Proteomes" id="UP001596142"/>
    </source>
</evidence>
<gene>
    <name evidence="5" type="ORF">ACFPU1_04190</name>
</gene>
<evidence type="ECO:0000313" key="5">
    <source>
        <dbReference type="EMBL" id="MFC5711967.1"/>
    </source>
</evidence>
<dbReference type="EMBL" id="JBHSOZ010000003">
    <property type="protein sequence ID" value="MFC5711967.1"/>
    <property type="molecule type" value="Genomic_DNA"/>
</dbReference>
<dbReference type="PROSITE" id="PS50977">
    <property type="entry name" value="HTH_TETR_2"/>
    <property type="match status" value="1"/>
</dbReference>
<dbReference type="InterPro" id="IPR041603">
    <property type="entry name" value="YvdT_C"/>
</dbReference>
<dbReference type="PROSITE" id="PS01081">
    <property type="entry name" value="HTH_TETR_1"/>
    <property type="match status" value="1"/>
</dbReference>
<dbReference type="PANTHER" id="PTHR43479">
    <property type="entry name" value="ACREF/ENVCD OPERON REPRESSOR-RELATED"/>
    <property type="match status" value="1"/>
</dbReference>
<comment type="caution">
    <text evidence="5">The sequence shown here is derived from an EMBL/GenBank/DDBJ whole genome shotgun (WGS) entry which is preliminary data.</text>
</comment>
<keyword evidence="6" id="KW-1185">Reference proteome</keyword>
<dbReference type="Proteomes" id="UP001596142">
    <property type="component" value="Unassembled WGS sequence"/>
</dbReference>
<dbReference type="InterPro" id="IPR050624">
    <property type="entry name" value="HTH-type_Tx_Regulator"/>
</dbReference>
<dbReference type="RefSeq" id="WP_385938950.1">
    <property type="nucleotide sequence ID" value="NZ_JBHSOZ010000003.1"/>
</dbReference>
<dbReference type="SUPFAM" id="SSF48498">
    <property type="entry name" value="Tetracyclin repressor-like, C-terminal domain"/>
    <property type="match status" value="1"/>
</dbReference>
<dbReference type="Gene3D" id="1.10.357.10">
    <property type="entry name" value="Tetracycline Repressor, domain 2"/>
    <property type="match status" value="1"/>
</dbReference>
<keyword evidence="2 3" id="KW-0238">DNA-binding</keyword>
<evidence type="ECO:0000256" key="3">
    <source>
        <dbReference type="PROSITE-ProRule" id="PRU00335"/>
    </source>
</evidence>
<name>A0ABW0YMK0_9BACI</name>
<evidence type="ECO:0000256" key="2">
    <source>
        <dbReference type="ARBA" id="ARBA00023125"/>
    </source>
</evidence>
<protein>
    <submittedName>
        <fullName evidence="5">TetR family transcriptional regulator</fullName>
    </submittedName>
</protein>
<proteinExistence type="predicted"/>
<sequence>MNRDSKYELLVNAALTVMKEKGFEKASVSQIVKEAGVAQGTFYLYFDSKSAVVPAIAETILQTLFSKIKQNYKAEETIFRTLEMIVEVTFDITKEYRELILFCYSGLAYYHSFERWEEIYQPYYSWLEERLYQANKNGFIHTNLDSNALAKMIINLIENSAETFYLTNQSETSKEKSKNQVLLFIRSALTDCPSSNKA</sequence>
<evidence type="ECO:0000256" key="1">
    <source>
        <dbReference type="ARBA" id="ARBA00022491"/>
    </source>
</evidence>
<dbReference type="InterPro" id="IPR001647">
    <property type="entry name" value="HTH_TetR"/>
</dbReference>